<feature type="transmembrane region" description="Helical" evidence="1">
    <location>
        <begin position="51"/>
        <end position="72"/>
    </location>
</feature>
<dbReference type="Gene3D" id="3.30.70.270">
    <property type="match status" value="1"/>
</dbReference>
<dbReference type="PANTHER" id="PTHR44757">
    <property type="entry name" value="DIGUANYLATE CYCLASE DGCP"/>
    <property type="match status" value="1"/>
</dbReference>
<dbReference type="PROSITE" id="PS50883">
    <property type="entry name" value="EAL"/>
    <property type="match status" value="1"/>
</dbReference>
<dbReference type="CDD" id="cd01949">
    <property type="entry name" value="GGDEF"/>
    <property type="match status" value="1"/>
</dbReference>
<name>A0A229UTB5_9BACL</name>
<dbReference type="EMBL" id="NMQW01000013">
    <property type="protein sequence ID" value="OXM86600.1"/>
    <property type="molecule type" value="Genomic_DNA"/>
</dbReference>
<dbReference type="SUPFAM" id="SSF55073">
    <property type="entry name" value="Nucleotide cyclase"/>
    <property type="match status" value="1"/>
</dbReference>
<dbReference type="SMART" id="SM00267">
    <property type="entry name" value="GGDEF"/>
    <property type="match status" value="1"/>
</dbReference>
<keyword evidence="1" id="KW-0472">Membrane</keyword>
<dbReference type="Pfam" id="PF00563">
    <property type="entry name" value="EAL"/>
    <property type="match status" value="1"/>
</dbReference>
<reference evidence="4 5" key="1">
    <citation type="submission" date="2017-07" db="EMBL/GenBank/DDBJ databases">
        <title>Genome sequencing and assembly of Paenibacillus rigui.</title>
        <authorList>
            <person name="Mayilraj S."/>
        </authorList>
    </citation>
    <scope>NUCLEOTIDE SEQUENCE [LARGE SCALE GENOMIC DNA]</scope>
    <source>
        <strain evidence="4 5">JCM 16352</strain>
    </source>
</reference>
<keyword evidence="1" id="KW-0812">Transmembrane</keyword>
<dbReference type="InterPro" id="IPR035919">
    <property type="entry name" value="EAL_sf"/>
</dbReference>
<dbReference type="NCBIfam" id="TIGR00254">
    <property type="entry name" value="GGDEF"/>
    <property type="match status" value="1"/>
</dbReference>
<feature type="domain" description="GGDEF" evidence="3">
    <location>
        <begin position="161"/>
        <end position="293"/>
    </location>
</feature>
<evidence type="ECO:0000256" key="1">
    <source>
        <dbReference type="SAM" id="Phobius"/>
    </source>
</evidence>
<evidence type="ECO:0000259" key="2">
    <source>
        <dbReference type="PROSITE" id="PS50883"/>
    </source>
</evidence>
<organism evidence="4 5">
    <name type="scientific">Paenibacillus rigui</name>
    <dbReference type="NCBI Taxonomy" id="554312"/>
    <lineage>
        <taxon>Bacteria</taxon>
        <taxon>Bacillati</taxon>
        <taxon>Bacillota</taxon>
        <taxon>Bacilli</taxon>
        <taxon>Bacillales</taxon>
        <taxon>Paenibacillaceae</taxon>
        <taxon>Paenibacillus</taxon>
    </lineage>
</organism>
<dbReference type="CDD" id="cd01948">
    <property type="entry name" value="EAL"/>
    <property type="match status" value="1"/>
</dbReference>
<dbReference type="InterPro" id="IPR001633">
    <property type="entry name" value="EAL_dom"/>
</dbReference>
<dbReference type="SMART" id="SM00052">
    <property type="entry name" value="EAL"/>
    <property type="match status" value="1"/>
</dbReference>
<dbReference type="PANTHER" id="PTHR44757:SF2">
    <property type="entry name" value="BIOFILM ARCHITECTURE MAINTENANCE PROTEIN MBAA"/>
    <property type="match status" value="1"/>
</dbReference>
<dbReference type="Pfam" id="PF00990">
    <property type="entry name" value="GGDEF"/>
    <property type="match status" value="1"/>
</dbReference>
<feature type="transmembrane region" description="Helical" evidence="1">
    <location>
        <begin position="84"/>
        <end position="102"/>
    </location>
</feature>
<dbReference type="OrthoDB" id="9759607at2"/>
<keyword evidence="5" id="KW-1185">Reference proteome</keyword>
<dbReference type="Gene3D" id="3.20.20.450">
    <property type="entry name" value="EAL domain"/>
    <property type="match status" value="1"/>
</dbReference>
<protein>
    <submittedName>
        <fullName evidence="4">Diguanylate cyclase</fullName>
    </submittedName>
</protein>
<dbReference type="FunFam" id="3.20.20.450:FF:000001">
    <property type="entry name" value="Cyclic di-GMP phosphodiesterase yahA"/>
    <property type="match status" value="1"/>
</dbReference>
<dbReference type="InterPro" id="IPR029787">
    <property type="entry name" value="Nucleotide_cyclase"/>
</dbReference>
<dbReference type="PROSITE" id="PS50887">
    <property type="entry name" value="GGDEF"/>
    <property type="match status" value="1"/>
</dbReference>
<evidence type="ECO:0000313" key="5">
    <source>
        <dbReference type="Proteomes" id="UP000215509"/>
    </source>
</evidence>
<gene>
    <name evidence="4" type="ORF">CF651_09100</name>
</gene>
<dbReference type="FunFam" id="3.30.70.270:FF:000001">
    <property type="entry name" value="Diguanylate cyclase domain protein"/>
    <property type="match status" value="1"/>
</dbReference>
<dbReference type="InterPro" id="IPR000160">
    <property type="entry name" value="GGDEF_dom"/>
</dbReference>
<dbReference type="Proteomes" id="UP000215509">
    <property type="component" value="Unassembled WGS sequence"/>
</dbReference>
<dbReference type="InterPro" id="IPR043128">
    <property type="entry name" value="Rev_trsase/Diguanyl_cyclase"/>
</dbReference>
<comment type="caution">
    <text evidence="4">The sequence shown here is derived from an EMBL/GenBank/DDBJ whole genome shotgun (WGS) entry which is preliminary data.</text>
</comment>
<keyword evidence="1" id="KW-1133">Transmembrane helix</keyword>
<evidence type="ECO:0000313" key="4">
    <source>
        <dbReference type="EMBL" id="OXM86600.1"/>
    </source>
</evidence>
<dbReference type="AlphaFoldDB" id="A0A229UTB5"/>
<sequence>MSNMQSVHAASLRQSAHISYLHIKEVDDASLHRRQFYPTKGINAMTLRTKIIAMFTFVVALLLSLNNVLLYSFTPTSSGAGVPYGWTLLLLIPTLLLGYWFVEYLLRPVRSLLNQYDEEINHKNKQIDYYANHDFLTGLPNRILFKEQCRDALQRAKPSNQPAAILFLDLDRFKIVNDMFGHSTGDDLLRAVSKRLQQHTRFGDTVSRIEGDEFALLLDNADGDEAARVAQLLLDELSKPFVLEGNEFYVTPSIGISLFPNDALDEETLVKHADTAMYQAKELGRNHFRFYTKDMNEQMAKRARLEKGLRKALDRDELTVHYQPQIDLSTGEITGMEALLRWHHPELGVVSPADFVPLAEENGMIIPIGEWVLRRACVQNKAWLDAGLPPMRMAVNLSARQFQQNNLVEVVKQVLKDTDLPPSYLDLEITESVAMFNESYVIAKLHDLKNLGIKISIDDFGTGYSSLSYLKKFPIDALKIDRSFVAEVMNDTDDAEIIATIISMARNLKVSVIAEGVENEDQLTYLRNQKCTEAQGYLFSKPMDALELQSLLVRI</sequence>
<feature type="domain" description="EAL" evidence="2">
    <location>
        <begin position="302"/>
        <end position="555"/>
    </location>
</feature>
<dbReference type="InterPro" id="IPR052155">
    <property type="entry name" value="Biofilm_reg_signaling"/>
</dbReference>
<proteinExistence type="predicted"/>
<dbReference type="SUPFAM" id="SSF141868">
    <property type="entry name" value="EAL domain-like"/>
    <property type="match status" value="1"/>
</dbReference>
<evidence type="ECO:0000259" key="3">
    <source>
        <dbReference type="PROSITE" id="PS50887"/>
    </source>
</evidence>
<accession>A0A229UTB5</accession>